<evidence type="ECO:0000256" key="1">
    <source>
        <dbReference type="SAM" id="MobiDB-lite"/>
    </source>
</evidence>
<dbReference type="AlphaFoldDB" id="A0A5C3PM98"/>
<keyword evidence="4" id="KW-1185">Reference proteome</keyword>
<evidence type="ECO:0000313" key="3">
    <source>
        <dbReference type="EMBL" id="TFK89360.1"/>
    </source>
</evidence>
<evidence type="ECO:0000256" key="2">
    <source>
        <dbReference type="SAM" id="Phobius"/>
    </source>
</evidence>
<keyword evidence="2" id="KW-1133">Transmembrane helix</keyword>
<accession>A0A5C3PM98</accession>
<proteinExistence type="predicted"/>
<dbReference type="InParanoid" id="A0A5C3PM98"/>
<protein>
    <submittedName>
        <fullName evidence="3">Uncharacterized protein</fullName>
    </submittedName>
</protein>
<dbReference type="EMBL" id="ML211078">
    <property type="protein sequence ID" value="TFK89360.1"/>
    <property type="molecule type" value="Genomic_DNA"/>
</dbReference>
<dbReference type="Proteomes" id="UP000308197">
    <property type="component" value="Unassembled WGS sequence"/>
</dbReference>
<keyword evidence="2" id="KW-0472">Membrane</keyword>
<gene>
    <name evidence="3" type="ORF">K466DRAFT_584666</name>
</gene>
<reference evidence="3 4" key="1">
    <citation type="journal article" date="2019" name="Nat. Ecol. Evol.">
        <title>Megaphylogeny resolves global patterns of mushroom evolution.</title>
        <authorList>
            <person name="Varga T."/>
            <person name="Krizsan K."/>
            <person name="Foldi C."/>
            <person name="Dima B."/>
            <person name="Sanchez-Garcia M."/>
            <person name="Sanchez-Ramirez S."/>
            <person name="Szollosi G.J."/>
            <person name="Szarkandi J.G."/>
            <person name="Papp V."/>
            <person name="Albert L."/>
            <person name="Andreopoulos W."/>
            <person name="Angelini C."/>
            <person name="Antonin V."/>
            <person name="Barry K.W."/>
            <person name="Bougher N.L."/>
            <person name="Buchanan P."/>
            <person name="Buyck B."/>
            <person name="Bense V."/>
            <person name="Catcheside P."/>
            <person name="Chovatia M."/>
            <person name="Cooper J."/>
            <person name="Damon W."/>
            <person name="Desjardin D."/>
            <person name="Finy P."/>
            <person name="Geml J."/>
            <person name="Haridas S."/>
            <person name="Hughes K."/>
            <person name="Justo A."/>
            <person name="Karasinski D."/>
            <person name="Kautmanova I."/>
            <person name="Kiss B."/>
            <person name="Kocsube S."/>
            <person name="Kotiranta H."/>
            <person name="LaButti K.M."/>
            <person name="Lechner B.E."/>
            <person name="Liimatainen K."/>
            <person name="Lipzen A."/>
            <person name="Lukacs Z."/>
            <person name="Mihaltcheva S."/>
            <person name="Morgado L.N."/>
            <person name="Niskanen T."/>
            <person name="Noordeloos M.E."/>
            <person name="Ohm R.A."/>
            <person name="Ortiz-Santana B."/>
            <person name="Ovrebo C."/>
            <person name="Racz N."/>
            <person name="Riley R."/>
            <person name="Savchenko A."/>
            <person name="Shiryaev A."/>
            <person name="Soop K."/>
            <person name="Spirin V."/>
            <person name="Szebenyi C."/>
            <person name="Tomsovsky M."/>
            <person name="Tulloss R.E."/>
            <person name="Uehling J."/>
            <person name="Grigoriev I.V."/>
            <person name="Vagvolgyi C."/>
            <person name="Papp T."/>
            <person name="Martin F.M."/>
            <person name="Miettinen O."/>
            <person name="Hibbett D.S."/>
            <person name="Nagy L.G."/>
        </authorList>
    </citation>
    <scope>NUCLEOTIDE SEQUENCE [LARGE SCALE GENOMIC DNA]</scope>
    <source>
        <strain evidence="3 4">HHB13444</strain>
    </source>
</reference>
<keyword evidence="2" id="KW-0812">Transmembrane</keyword>
<sequence>MDDYELESIESATIVKARRIKVADDSFFARIVTDRFVLARVVTYPPFLCIASKTPSPQGHSPPHRPTSDLAPEPSADRIVSRPGNLVLVYLFALFLALRHYLSLLLLFYVRQDSRLPLWREARRAASSWSARCTP</sequence>
<organism evidence="3 4">
    <name type="scientific">Polyporus arcularius HHB13444</name>
    <dbReference type="NCBI Taxonomy" id="1314778"/>
    <lineage>
        <taxon>Eukaryota</taxon>
        <taxon>Fungi</taxon>
        <taxon>Dikarya</taxon>
        <taxon>Basidiomycota</taxon>
        <taxon>Agaricomycotina</taxon>
        <taxon>Agaricomycetes</taxon>
        <taxon>Polyporales</taxon>
        <taxon>Polyporaceae</taxon>
        <taxon>Polyporus</taxon>
    </lineage>
</organism>
<evidence type="ECO:0000313" key="4">
    <source>
        <dbReference type="Proteomes" id="UP000308197"/>
    </source>
</evidence>
<feature type="region of interest" description="Disordered" evidence="1">
    <location>
        <begin position="54"/>
        <end position="76"/>
    </location>
</feature>
<feature type="transmembrane region" description="Helical" evidence="2">
    <location>
        <begin position="87"/>
        <end position="110"/>
    </location>
</feature>
<name>A0A5C3PM98_9APHY</name>